<protein>
    <submittedName>
        <fullName evidence="2">Uncharacterized protein</fullName>
    </submittedName>
</protein>
<sequence length="337" mass="37803">MGCGESKIKEINLSPDDRDTIRTVSENVSNGRLSAKSSPDFSNDDEMLPNRLLSAIPMSDLGDSLDSRYFGESLNFSHVSKSGLLASGMGSAESGDSADSGFDGEYEEENSHIITEHSDKSVVSKVEAEFRPVELPELLVITGRACARILSGYQKNKMEEAKILDSLRDEGLLAKPKGKTAGGMSFEVVDSHLVNHDIIDTDTNPDVFVSSSFIPKKKLERLESRRINIRKPSAHLESRLAEAESRRKAVEEERVKNVLERSGLERHGRMRSASAIRRDNKYSATVANRQQQLQQMRDKLKEKHKKNDYIRLKKELKNDTPLMESGNFKNSDHFFDD</sequence>
<dbReference type="EMBL" id="VCGU01000010">
    <property type="protein sequence ID" value="TRY68659.1"/>
    <property type="molecule type" value="Genomic_DNA"/>
</dbReference>
<reference evidence="2 3" key="1">
    <citation type="journal article" date="2018" name="Nat. Ecol. Evol.">
        <title>Genomic signatures of mitonuclear coevolution across populations of Tigriopus californicus.</title>
        <authorList>
            <person name="Barreto F.S."/>
            <person name="Watson E.T."/>
            <person name="Lima T.G."/>
            <person name="Willett C.S."/>
            <person name="Edmands S."/>
            <person name="Li W."/>
            <person name="Burton R.S."/>
        </authorList>
    </citation>
    <scope>NUCLEOTIDE SEQUENCE [LARGE SCALE GENOMIC DNA]</scope>
    <source>
        <strain evidence="2 3">San Diego</strain>
    </source>
</reference>
<gene>
    <name evidence="2" type="ORF">TCAL_02471</name>
</gene>
<evidence type="ECO:0000256" key="1">
    <source>
        <dbReference type="SAM" id="MobiDB-lite"/>
    </source>
</evidence>
<dbReference type="AlphaFoldDB" id="A0A553NTB0"/>
<evidence type="ECO:0000313" key="2">
    <source>
        <dbReference type="EMBL" id="TRY68659.1"/>
    </source>
</evidence>
<feature type="compositionally biased region" description="Low complexity" evidence="1">
    <location>
        <begin position="88"/>
        <end position="101"/>
    </location>
</feature>
<feature type="region of interest" description="Disordered" evidence="1">
    <location>
        <begin position="1"/>
        <end position="20"/>
    </location>
</feature>
<dbReference type="OMA" id="ENTADEY"/>
<feature type="region of interest" description="Disordered" evidence="1">
    <location>
        <begin position="88"/>
        <end position="107"/>
    </location>
</feature>
<dbReference type="OrthoDB" id="10057469at2759"/>
<evidence type="ECO:0000313" key="3">
    <source>
        <dbReference type="Proteomes" id="UP000318571"/>
    </source>
</evidence>
<comment type="caution">
    <text evidence="2">The sequence shown here is derived from an EMBL/GenBank/DDBJ whole genome shotgun (WGS) entry which is preliminary data.</text>
</comment>
<name>A0A553NTB0_TIGCA</name>
<accession>A0A553NTB0</accession>
<proteinExistence type="predicted"/>
<keyword evidence="3" id="KW-1185">Reference proteome</keyword>
<organism evidence="2 3">
    <name type="scientific">Tigriopus californicus</name>
    <name type="common">Marine copepod</name>
    <dbReference type="NCBI Taxonomy" id="6832"/>
    <lineage>
        <taxon>Eukaryota</taxon>
        <taxon>Metazoa</taxon>
        <taxon>Ecdysozoa</taxon>
        <taxon>Arthropoda</taxon>
        <taxon>Crustacea</taxon>
        <taxon>Multicrustacea</taxon>
        <taxon>Hexanauplia</taxon>
        <taxon>Copepoda</taxon>
        <taxon>Harpacticoida</taxon>
        <taxon>Harpacticidae</taxon>
        <taxon>Tigriopus</taxon>
    </lineage>
</organism>
<dbReference type="Proteomes" id="UP000318571">
    <property type="component" value="Chromosome 1"/>
</dbReference>